<name>A0A8K0TJ51_9PEZI</name>
<accession>A0A8K0TJ51</accession>
<gene>
    <name evidence="6" type="ORF">B0T11DRAFT_114483</name>
</gene>
<keyword evidence="3" id="KW-1133">Transmembrane helix</keyword>
<dbReference type="GO" id="GO:0005506">
    <property type="term" value="F:iron ion binding"/>
    <property type="evidence" value="ECO:0007669"/>
    <property type="project" value="InterPro"/>
</dbReference>
<keyword evidence="2" id="KW-0812">Transmembrane</keyword>
<evidence type="ECO:0000256" key="1">
    <source>
        <dbReference type="ARBA" id="ARBA00004370"/>
    </source>
</evidence>
<dbReference type="EMBL" id="JAGPXD010000004">
    <property type="protein sequence ID" value="KAH7359353.1"/>
    <property type="molecule type" value="Genomic_DNA"/>
</dbReference>
<organism evidence="6 7">
    <name type="scientific">Plectosphaerella cucumerina</name>
    <dbReference type="NCBI Taxonomy" id="40658"/>
    <lineage>
        <taxon>Eukaryota</taxon>
        <taxon>Fungi</taxon>
        <taxon>Dikarya</taxon>
        <taxon>Ascomycota</taxon>
        <taxon>Pezizomycotina</taxon>
        <taxon>Sordariomycetes</taxon>
        <taxon>Hypocreomycetidae</taxon>
        <taxon>Glomerellales</taxon>
        <taxon>Plectosphaerellaceae</taxon>
        <taxon>Plectosphaerella</taxon>
    </lineage>
</organism>
<dbReference type="GO" id="GO:0008610">
    <property type="term" value="P:lipid biosynthetic process"/>
    <property type="evidence" value="ECO:0007669"/>
    <property type="project" value="InterPro"/>
</dbReference>
<dbReference type="AlphaFoldDB" id="A0A8K0TJ51"/>
<keyword evidence="4" id="KW-0472">Membrane</keyword>
<comment type="subcellular location">
    <subcellularLocation>
        <location evidence="1">Membrane</location>
    </subcellularLocation>
</comment>
<protein>
    <recommendedName>
        <fullName evidence="5">Fatty acid hydroxylase domain-containing protein</fullName>
    </recommendedName>
</protein>
<evidence type="ECO:0000256" key="4">
    <source>
        <dbReference type="ARBA" id="ARBA00023136"/>
    </source>
</evidence>
<keyword evidence="7" id="KW-1185">Reference proteome</keyword>
<dbReference type="InterPro" id="IPR050307">
    <property type="entry name" value="Sterol_Desaturase_Related"/>
</dbReference>
<proteinExistence type="predicted"/>
<dbReference type="Proteomes" id="UP000813385">
    <property type="component" value="Unassembled WGS sequence"/>
</dbReference>
<reference evidence="6" key="1">
    <citation type="journal article" date="2021" name="Nat. Commun.">
        <title>Genetic determinants of endophytism in the Arabidopsis root mycobiome.</title>
        <authorList>
            <person name="Mesny F."/>
            <person name="Miyauchi S."/>
            <person name="Thiergart T."/>
            <person name="Pickel B."/>
            <person name="Atanasova L."/>
            <person name="Karlsson M."/>
            <person name="Huettel B."/>
            <person name="Barry K.W."/>
            <person name="Haridas S."/>
            <person name="Chen C."/>
            <person name="Bauer D."/>
            <person name="Andreopoulos W."/>
            <person name="Pangilinan J."/>
            <person name="LaButti K."/>
            <person name="Riley R."/>
            <person name="Lipzen A."/>
            <person name="Clum A."/>
            <person name="Drula E."/>
            <person name="Henrissat B."/>
            <person name="Kohler A."/>
            <person name="Grigoriev I.V."/>
            <person name="Martin F.M."/>
            <person name="Hacquard S."/>
        </authorList>
    </citation>
    <scope>NUCLEOTIDE SEQUENCE</scope>
    <source>
        <strain evidence="6">MPI-CAGE-AT-0016</strain>
    </source>
</reference>
<evidence type="ECO:0000256" key="2">
    <source>
        <dbReference type="ARBA" id="ARBA00022692"/>
    </source>
</evidence>
<dbReference type="Pfam" id="PF04116">
    <property type="entry name" value="FA_hydroxylase"/>
    <property type="match status" value="1"/>
</dbReference>
<evidence type="ECO:0000313" key="7">
    <source>
        <dbReference type="Proteomes" id="UP000813385"/>
    </source>
</evidence>
<dbReference type="GO" id="GO:0016020">
    <property type="term" value="C:membrane"/>
    <property type="evidence" value="ECO:0007669"/>
    <property type="project" value="UniProtKB-SubCell"/>
</dbReference>
<sequence>MGSNTKTANPRESLKSTWVTDRSQWTLNHRVIHFFNAYPLPPGTRPPVYAKTDPVPYFVEGRSHVWVLLHASMPLLLHQVILSITGARSLPPPAVVALYFFGFNWSVVRQIRAAARLGLEIGYLDGDVHARDGVPDVGVAQVVASLWKMTGSRMIAAVLLSYDGTSPATTLASPRWWARLWLQVGLYSIVLDFWFYVYHRAMHDVPALWHFHRTHHLTKQPNALLSAYADHAQEAIDMVCVPLAAWLTFRLAGMPLGFYEWWVCHQYVTFTEVLGHSGLRAYGTPPSTLTWALRLVGAELSIEDHDLHHRTGWRSSHNYGKQTRLWDRVFGTCHDRVECGEGNVDWTKGVHYSYTLAWR</sequence>
<comment type="caution">
    <text evidence="6">The sequence shown here is derived from an EMBL/GenBank/DDBJ whole genome shotgun (WGS) entry which is preliminary data.</text>
</comment>
<dbReference type="PANTHER" id="PTHR11863">
    <property type="entry name" value="STEROL DESATURASE"/>
    <property type="match status" value="1"/>
</dbReference>
<feature type="domain" description="Fatty acid hydroxylase" evidence="5">
    <location>
        <begin position="186"/>
        <end position="332"/>
    </location>
</feature>
<evidence type="ECO:0000256" key="3">
    <source>
        <dbReference type="ARBA" id="ARBA00022989"/>
    </source>
</evidence>
<dbReference type="InterPro" id="IPR006694">
    <property type="entry name" value="Fatty_acid_hydroxylase"/>
</dbReference>
<evidence type="ECO:0000259" key="5">
    <source>
        <dbReference type="Pfam" id="PF04116"/>
    </source>
</evidence>
<evidence type="ECO:0000313" key="6">
    <source>
        <dbReference type="EMBL" id="KAH7359353.1"/>
    </source>
</evidence>
<dbReference type="OrthoDB" id="6354873at2759"/>
<dbReference type="GO" id="GO:0016491">
    <property type="term" value="F:oxidoreductase activity"/>
    <property type="evidence" value="ECO:0007669"/>
    <property type="project" value="InterPro"/>
</dbReference>